<comment type="caution">
    <text evidence="1">The sequence shown here is derived from an EMBL/GenBank/DDBJ whole genome shotgun (WGS) entry which is preliminary data.</text>
</comment>
<proteinExistence type="predicted"/>
<accession>M1YFW8</accession>
<sequence length="64" mass="7347">MGRFRQGAYIEPITSPGAGWEKYLFGEGETLNALCARMLLKSRKIPKNMEISGFWKEPVRRLCI</sequence>
<evidence type="ECO:0000313" key="1">
    <source>
        <dbReference type="EMBL" id="CCQ89342.1"/>
    </source>
</evidence>
<gene>
    <name evidence="1" type="ORF">NITGR_1020004</name>
</gene>
<dbReference type="EMBL" id="CAQJ01000005">
    <property type="protein sequence ID" value="CCQ89342.1"/>
    <property type="molecule type" value="Genomic_DNA"/>
</dbReference>
<dbReference type="InParanoid" id="M1YFW8"/>
<evidence type="ECO:0000313" key="2">
    <source>
        <dbReference type="Proteomes" id="UP000011704"/>
    </source>
</evidence>
<reference evidence="1 2" key="1">
    <citation type="journal article" date="2013" name="Front. Microbiol.">
        <title>The genome of Nitrospina gracilis illuminates the metabolism and evolution of the major marine nitrite oxidizer.</title>
        <authorList>
            <person name="Luecker S."/>
            <person name="Nowka B."/>
            <person name="Rattei T."/>
            <person name="Spieck E."/>
            <person name="and Daims H."/>
        </authorList>
    </citation>
    <scope>NUCLEOTIDE SEQUENCE [LARGE SCALE GENOMIC DNA]</scope>
    <source>
        <strain evidence="1 2">3/211</strain>
    </source>
</reference>
<keyword evidence="2" id="KW-1185">Reference proteome</keyword>
<dbReference type="STRING" id="1266370.NITGR_1020004"/>
<dbReference type="AlphaFoldDB" id="M1YFW8"/>
<dbReference type="HOGENOM" id="CLU_2863228_0_0_0"/>
<organism evidence="1 2">
    <name type="scientific">Nitrospina gracilis (strain 3/211)</name>
    <dbReference type="NCBI Taxonomy" id="1266370"/>
    <lineage>
        <taxon>Bacteria</taxon>
        <taxon>Pseudomonadati</taxon>
        <taxon>Nitrospinota/Tectimicrobiota group</taxon>
        <taxon>Nitrospinota</taxon>
        <taxon>Nitrospinia</taxon>
        <taxon>Nitrospinales</taxon>
        <taxon>Nitrospinaceae</taxon>
        <taxon>Nitrospina</taxon>
    </lineage>
</organism>
<protein>
    <submittedName>
        <fullName evidence="1">Uncharacterized protein</fullName>
    </submittedName>
</protein>
<dbReference type="Proteomes" id="UP000011704">
    <property type="component" value="Unassembled WGS sequence"/>
</dbReference>
<name>M1YFW8_NITG3</name>